<sequence length="141" mass="16537">MPHAAPTHHTSARALSGDNKSDSGKKWKISFPNSHCSLCEYVCELKYCRKWIKMLMMMNQLLHNLNLQKRSKNLKVQIKNFLPLYLIYNYYFLIFYLLCVITDNDDEETIESMLNESLSSEADSNLLNVFEDEDDEDDVEE</sequence>
<reference evidence="2" key="1">
    <citation type="journal article" date="2023" name="Nat. Plants">
        <title>Single-cell RNA sequencing provides a high-resolution roadmap for understanding the multicellular compartmentation of specialized metabolism.</title>
        <authorList>
            <person name="Sun S."/>
            <person name="Shen X."/>
            <person name="Li Y."/>
            <person name="Li Y."/>
            <person name="Wang S."/>
            <person name="Li R."/>
            <person name="Zhang H."/>
            <person name="Shen G."/>
            <person name="Guo B."/>
            <person name="Wei J."/>
            <person name="Xu J."/>
            <person name="St-Pierre B."/>
            <person name="Chen S."/>
            <person name="Sun C."/>
        </authorList>
    </citation>
    <scope>NUCLEOTIDE SEQUENCE [LARGE SCALE GENOMIC DNA]</scope>
</reference>
<name>A0ACC0BWP2_CATRO</name>
<keyword evidence="2" id="KW-1185">Reference proteome</keyword>
<evidence type="ECO:0000313" key="2">
    <source>
        <dbReference type="Proteomes" id="UP001060085"/>
    </source>
</evidence>
<organism evidence="1 2">
    <name type="scientific">Catharanthus roseus</name>
    <name type="common">Madagascar periwinkle</name>
    <name type="synonym">Vinca rosea</name>
    <dbReference type="NCBI Taxonomy" id="4058"/>
    <lineage>
        <taxon>Eukaryota</taxon>
        <taxon>Viridiplantae</taxon>
        <taxon>Streptophyta</taxon>
        <taxon>Embryophyta</taxon>
        <taxon>Tracheophyta</taxon>
        <taxon>Spermatophyta</taxon>
        <taxon>Magnoliopsida</taxon>
        <taxon>eudicotyledons</taxon>
        <taxon>Gunneridae</taxon>
        <taxon>Pentapetalae</taxon>
        <taxon>asterids</taxon>
        <taxon>lamiids</taxon>
        <taxon>Gentianales</taxon>
        <taxon>Apocynaceae</taxon>
        <taxon>Rauvolfioideae</taxon>
        <taxon>Vinceae</taxon>
        <taxon>Catharanthinae</taxon>
        <taxon>Catharanthus</taxon>
    </lineage>
</organism>
<dbReference type="EMBL" id="CM044702">
    <property type="protein sequence ID" value="KAI5677061.1"/>
    <property type="molecule type" value="Genomic_DNA"/>
</dbReference>
<accession>A0ACC0BWP2</accession>
<protein>
    <submittedName>
        <fullName evidence="1">Uncharacterized protein</fullName>
    </submittedName>
</protein>
<evidence type="ECO:0000313" key="1">
    <source>
        <dbReference type="EMBL" id="KAI5677061.1"/>
    </source>
</evidence>
<gene>
    <name evidence="1" type="ORF">M9H77_08011</name>
</gene>
<dbReference type="Proteomes" id="UP001060085">
    <property type="component" value="Linkage Group LG02"/>
</dbReference>
<comment type="caution">
    <text evidence="1">The sequence shown here is derived from an EMBL/GenBank/DDBJ whole genome shotgun (WGS) entry which is preliminary data.</text>
</comment>
<proteinExistence type="predicted"/>